<feature type="transmembrane region" description="Helical" evidence="8">
    <location>
        <begin position="351"/>
        <end position="372"/>
    </location>
</feature>
<feature type="transmembrane region" description="Helical" evidence="8">
    <location>
        <begin position="238"/>
        <end position="261"/>
    </location>
</feature>
<evidence type="ECO:0000256" key="8">
    <source>
        <dbReference type="SAM" id="Phobius"/>
    </source>
</evidence>
<dbReference type="GO" id="GO:0005886">
    <property type="term" value="C:plasma membrane"/>
    <property type="evidence" value="ECO:0007669"/>
    <property type="project" value="TreeGrafter"/>
</dbReference>
<dbReference type="Pfam" id="PF01098">
    <property type="entry name" value="FTSW_RODA_SPOVE"/>
    <property type="match status" value="1"/>
</dbReference>
<dbReference type="NCBIfam" id="NF037961">
    <property type="entry name" value="RodA_shape"/>
    <property type="match status" value="1"/>
</dbReference>
<evidence type="ECO:0000256" key="5">
    <source>
        <dbReference type="ARBA" id="ARBA00023136"/>
    </source>
</evidence>
<reference evidence="9" key="1">
    <citation type="submission" date="2021-06" db="EMBL/GenBank/DDBJ databases">
        <authorList>
            <person name="Huq M.A."/>
        </authorList>
    </citation>
    <scope>NUCLEOTIDE SEQUENCE</scope>
    <source>
        <strain evidence="9">MAH-26</strain>
    </source>
</reference>
<evidence type="ECO:0000256" key="4">
    <source>
        <dbReference type="ARBA" id="ARBA00022989"/>
    </source>
</evidence>
<proteinExistence type="predicted"/>
<dbReference type="GO" id="GO:0008360">
    <property type="term" value="P:regulation of cell shape"/>
    <property type="evidence" value="ECO:0007669"/>
    <property type="project" value="UniProtKB-KW"/>
</dbReference>
<dbReference type="RefSeq" id="WP_217791640.1">
    <property type="nucleotide sequence ID" value="NZ_JAHSPG010000008.1"/>
</dbReference>
<dbReference type="PROSITE" id="PS00428">
    <property type="entry name" value="FTSW_RODA_SPOVE"/>
    <property type="match status" value="1"/>
</dbReference>
<feature type="transmembrane region" description="Helical" evidence="8">
    <location>
        <begin position="84"/>
        <end position="101"/>
    </location>
</feature>
<feature type="transmembrane region" description="Helical" evidence="8">
    <location>
        <begin position="187"/>
        <end position="207"/>
    </location>
</feature>
<dbReference type="EMBL" id="JAHSPG010000008">
    <property type="protein sequence ID" value="MBV4357989.1"/>
    <property type="molecule type" value="Genomic_DNA"/>
</dbReference>
<dbReference type="AlphaFoldDB" id="A0A9E2SB70"/>
<protein>
    <recommendedName>
        <fullName evidence="7">Cell wall polymerase</fullName>
    </recommendedName>
    <alternativeName>
        <fullName evidence="6">Peptidoglycan polymerase</fullName>
    </alternativeName>
</protein>
<dbReference type="InterPro" id="IPR001182">
    <property type="entry name" value="FtsW/RodA"/>
</dbReference>
<evidence type="ECO:0000256" key="3">
    <source>
        <dbReference type="ARBA" id="ARBA00022960"/>
    </source>
</evidence>
<dbReference type="GO" id="GO:0032153">
    <property type="term" value="C:cell division site"/>
    <property type="evidence" value="ECO:0007669"/>
    <property type="project" value="TreeGrafter"/>
</dbReference>
<dbReference type="PANTHER" id="PTHR30474:SF1">
    <property type="entry name" value="PEPTIDOGLYCAN GLYCOSYLTRANSFERASE MRDB"/>
    <property type="match status" value="1"/>
</dbReference>
<evidence type="ECO:0000256" key="6">
    <source>
        <dbReference type="ARBA" id="ARBA00032370"/>
    </source>
</evidence>
<gene>
    <name evidence="9" type="primary">rodA</name>
    <name evidence="9" type="ORF">KTO63_12570</name>
</gene>
<evidence type="ECO:0000313" key="10">
    <source>
        <dbReference type="Proteomes" id="UP000812270"/>
    </source>
</evidence>
<evidence type="ECO:0000313" key="9">
    <source>
        <dbReference type="EMBL" id="MBV4357989.1"/>
    </source>
</evidence>
<dbReference type="InterPro" id="IPR018365">
    <property type="entry name" value="Cell_cycle_FtsW-rel_CS"/>
</dbReference>
<feature type="transmembrane region" description="Helical" evidence="8">
    <location>
        <begin position="384"/>
        <end position="411"/>
    </location>
</feature>
<feature type="transmembrane region" description="Helical" evidence="8">
    <location>
        <begin position="56"/>
        <end position="72"/>
    </location>
</feature>
<accession>A0A9E2SB70</accession>
<feature type="transmembrane region" description="Helical" evidence="8">
    <location>
        <begin position="417"/>
        <end position="438"/>
    </location>
</feature>
<keyword evidence="3" id="KW-0133">Cell shape</keyword>
<keyword evidence="2 8" id="KW-0812">Transmembrane</keyword>
<dbReference type="Proteomes" id="UP000812270">
    <property type="component" value="Unassembled WGS sequence"/>
</dbReference>
<evidence type="ECO:0000256" key="1">
    <source>
        <dbReference type="ARBA" id="ARBA00004141"/>
    </source>
</evidence>
<feature type="transmembrane region" description="Helical" evidence="8">
    <location>
        <begin position="213"/>
        <end position="229"/>
    </location>
</feature>
<feature type="transmembrane region" description="Helical" evidence="8">
    <location>
        <begin position="12"/>
        <end position="36"/>
    </location>
</feature>
<dbReference type="PANTHER" id="PTHR30474">
    <property type="entry name" value="CELL CYCLE PROTEIN"/>
    <property type="match status" value="1"/>
</dbReference>
<organism evidence="9 10">
    <name type="scientific">Pinibacter aurantiacus</name>
    <dbReference type="NCBI Taxonomy" id="2851599"/>
    <lineage>
        <taxon>Bacteria</taxon>
        <taxon>Pseudomonadati</taxon>
        <taxon>Bacteroidota</taxon>
        <taxon>Chitinophagia</taxon>
        <taxon>Chitinophagales</taxon>
        <taxon>Chitinophagaceae</taxon>
        <taxon>Pinibacter</taxon>
    </lineage>
</organism>
<dbReference type="GO" id="GO:0015648">
    <property type="term" value="F:lipid-linked peptidoglycan transporter activity"/>
    <property type="evidence" value="ECO:0007669"/>
    <property type="project" value="TreeGrafter"/>
</dbReference>
<sequence>MNQHNPEISKGVDWLLVWLFIILSGIGIMSIFAATFREGDNVLQGFLSLKTDYSRQTLYFGIASVLAVFILLTDSKFFTATANLWYAAGMFLLLLVFPFHTNIKGTESIIRIGGAFQLQPAELCKVFVNLALAKYLSRVETDFSKTQSQLIAAAIALVPGFISIAQHETGLALVYFSFFLVMFREGLPAGILIIGFSAAVLVVATLLMEPNTLAIILTVIALLCIYIMRKQIKRKRRLLFLIIGIWVVCVGVQRFAVPFMFDHVFKPYQVKRIYDTIGKEYVPKNAADIADLEANGAKKKDDGDYNVRQSKIAIGSGGLIGKGLLKGTQTRYDFVPEQRTDFIFCTIGEGFGFLGSFGLLGLYFLLLMRIVTIAERQRSVFSRAYAYGVASVIFFHIAINICMTIGLAPVIGIPLPFISYGGTSLLTFTILLFILIRLDADRQMVLR</sequence>
<comment type="caution">
    <text evidence="9">The sequence shown here is derived from an EMBL/GenBank/DDBJ whole genome shotgun (WGS) entry which is preliminary data.</text>
</comment>
<name>A0A9E2SB70_9BACT</name>
<keyword evidence="10" id="KW-1185">Reference proteome</keyword>
<keyword evidence="4 8" id="KW-1133">Transmembrane helix</keyword>
<evidence type="ECO:0000256" key="7">
    <source>
        <dbReference type="ARBA" id="ARBA00033270"/>
    </source>
</evidence>
<comment type="subcellular location">
    <subcellularLocation>
        <location evidence="1">Membrane</location>
        <topology evidence="1">Multi-pass membrane protein</topology>
    </subcellularLocation>
</comment>
<dbReference type="GO" id="GO:0051301">
    <property type="term" value="P:cell division"/>
    <property type="evidence" value="ECO:0007669"/>
    <property type="project" value="InterPro"/>
</dbReference>
<evidence type="ECO:0000256" key="2">
    <source>
        <dbReference type="ARBA" id="ARBA00022692"/>
    </source>
</evidence>
<keyword evidence="5 8" id="KW-0472">Membrane</keyword>